<evidence type="ECO:0000256" key="1">
    <source>
        <dbReference type="SAM" id="Phobius"/>
    </source>
</evidence>
<dbReference type="Proteomes" id="UP001500191">
    <property type="component" value="Unassembled WGS sequence"/>
</dbReference>
<gene>
    <name evidence="2" type="ORF">GCM10008937_04420</name>
</gene>
<reference evidence="2 3" key="1">
    <citation type="journal article" date="2019" name="Int. J. Syst. Evol. Microbiol.">
        <title>The Global Catalogue of Microorganisms (GCM) 10K type strain sequencing project: providing services to taxonomists for standard genome sequencing and annotation.</title>
        <authorList>
            <consortium name="The Broad Institute Genomics Platform"/>
            <consortium name="The Broad Institute Genome Sequencing Center for Infectious Disease"/>
            <person name="Wu L."/>
            <person name="Ma J."/>
        </authorList>
    </citation>
    <scope>NUCLEOTIDE SEQUENCE [LARGE SCALE GENOMIC DNA]</scope>
    <source>
        <strain evidence="2 3">JCM 14368</strain>
    </source>
</reference>
<keyword evidence="1" id="KW-0472">Membrane</keyword>
<comment type="caution">
    <text evidence="2">The sequence shown here is derived from an EMBL/GenBank/DDBJ whole genome shotgun (WGS) entry which is preliminary data.</text>
</comment>
<keyword evidence="3" id="KW-1185">Reference proteome</keyword>
<keyword evidence="1" id="KW-1133">Transmembrane helix</keyword>
<dbReference type="RefSeq" id="WP_168174535.1">
    <property type="nucleotide sequence ID" value="NZ_BAAADB010000003.1"/>
</dbReference>
<dbReference type="EMBL" id="BAAADB010000003">
    <property type="protein sequence ID" value="GAA0500212.1"/>
    <property type="molecule type" value="Genomic_DNA"/>
</dbReference>
<keyword evidence="1" id="KW-0812">Transmembrane</keyword>
<proteinExistence type="predicted"/>
<accession>A0ABN1BLD6</accession>
<sequence>MLIGLVVLMLLSINLGGLMSVILQLGRGEWLAGLGSLVTLIVVDALGFRVLRGLRGQD</sequence>
<name>A0ABN1BLD6_9DEIO</name>
<evidence type="ECO:0000313" key="2">
    <source>
        <dbReference type="EMBL" id="GAA0500212.1"/>
    </source>
</evidence>
<organism evidence="2 3">
    <name type="scientific">Deinococcus depolymerans</name>
    <dbReference type="NCBI Taxonomy" id="392408"/>
    <lineage>
        <taxon>Bacteria</taxon>
        <taxon>Thermotogati</taxon>
        <taxon>Deinococcota</taxon>
        <taxon>Deinococci</taxon>
        <taxon>Deinococcales</taxon>
        <taxon>Deinococcaceae</taxon>
        <taxon>Deinococcus</taxon>
    </lineage>
</organism>
<evidence type="ECO:0000313" key="3">
    <source>
        <dbReference type="Proteomes" id="UP001500191"/>
    </source>
</evidence>
<protein>
    <submittedName>
        <fullName evidence="2">Uncharacterized protein</fullName>
    </submittedName>
</protein>
<feature type="transmembrane region" description="Helical" evidence="1">
    <location>
        <begin position="30"/>
        <end position="51"/>
    </location>
</feature>